<accession>A0A498Q520</accession>
<reference evidence="2 3" key="1">
    <citation type="submission" date="2018-09" db="EMBL/GenBank/DDBJ databases">
        <authorList>
            <person name="Tagini F."/>
        </authorList>
    </citation>
    <scope>NUCLEOTIDE SEQUENCE [LARGE SCALE GENOMIC DNA]</scope>
    <source>
        <strain evidence="2 3">MK136</strain>
    </source>
</reference>
<feature type="domain" description="2,4-diaminopentanoate dehydrogenase C-terminal" evidence="1">
    <location>
        <begin position="12"/>
        <end position="142"/>
    </location>
</feature>
<dbReference type="InterPro" id="IPR045760">
    <property type="entry name" value="DAP_DH_C"/>
</dbReference>
<evidence type="ECO:0000313" key="3">
    <source>
        <dbReference type="Proteomes" id="UP000273307"/>
    </source>
</evidence>
<protein>
    <recommendedName>
        <fullName evidence="1">2,4-diaminopentanoate dehydrogenase C-terminal domain-containing protein</fullName>
    </recommendedName>
</protein>
<name>A0A498Q520_9MYCO</name>
<gene>
    <name evidence="2" type="ORF">LAUMK136_03489</name>
</gene>
<evidence type="ECO:0000259" key="1">
    <source>
        <dbReference type="Pfam" id="PF19328"/>
    </source>
</evidence>
<evidence type="ECO:0000313" key="2">
    <source>
        <dbReference type="EMBL" id="VBA40391.1"/>
    </source>
</evidence>
<proteinExistence type="predicted"/>
<dbReference type="AlphaFoldDB" id="A0A498Q520"/>
<organism evidence="2 3">
    <name type="scientific">Mycobacterium attenuatum</name>
    <dbReference type="NCBI Taxonomy" id="2341086"/>
    <lineage>
        <taxon>Bacteria</taxon>
        <taxon>Bacillati</taxon>
        <taxon>Actinomycetota</taxon>
        <taxon>Actinomycetes</taxon>
        <taxon>Mycobacteriales</taxon>
        <taxon>Mycobacteriaceae</taxon>
        <taxon>Mycobacterium</taxon>
    </lineage>
</organism>
<dbReference type="Proteomes" id="UP000273307">
    <property type="component" value="Unassembled WGS sequence"/>
</dbReference>
<sequence length="187" mass="20270">MSLYASSIEPGFAADYLPLVLSTQSSTIEKIHALEIGLHDDHGVADIMINGLGFGQSLDYQRWVASAGAIAAEWQGQIRLIADALGIQLQEIRERFDRTVTNRTLEVAMGTGAAGTCGAIRMQAITVAEDREVIVIEHVTRLAHDIAPHWPTGVGNLSYRIVINGIPISTAPWRQRCGTRVGPESRA</sequence>
<keyword evidence="3" id="KW-1185">Reference proteome</keyword>
<dbReference type="EMBL" id="UPHP01000092">
    <property type="protein sequence ID" value="VBA40391.1"/>
    <property type="molecule type" value="Genomic_DNA"/>
</dbReference>
<dbReference type="Pfam" id="PF19328">
    <property type="entry name" value="DAP_DH_C"/>
    <property type="match status" value="1"/>
</dbReference>